<evidence type="ECO:0008006" key="4">
    <source>
        <dbReference type="Google" id="ProtNLM"/>
    </source>
</evidence>
<evidence type="ECO:0000313" key="3">
    <source>
        <dbReference type="Proteomes" id="UP001595909"/>
    </source>
</evidence>
<evidence type="ECO:0000256" key="1">
    <source>
        <dbReference type="SAM" id="MobiDB-lite"/>
    </source>
</evidence>
<evidence type="ECO:0000313" key="2">
    <source>
        <dbReference type="EMBL" id="MFC4830958.1"/>
    </source>
</evidence>
<organism evidence="2 3">
    <name type="scientific">Actinomycetospora chibensis</name>
    <dbReference type="NCBI Taxonomy" id="663606"/>
    <lineage>
        <taxon>Bacteria</taxon>
        <taxon>Bacillati</taxon>
        <taxon>Actinomycetota</taxon>
        <taxon>Actinomycetes</taxon>
        <taxon>Pseudonocardiales</taxon>
        <taxon>Pseudonocardiaceae</taxon>
        <taxon>Actinomycetospora</taxon>
    </lineage>
</organism>
<feature type="region of interest" description="Disordered" evidence="1">
    <location>
        <begin position="197"/>
        <end position="219"/>
    </location>
</feature>
<dbReference type="Gene3D" id="2.30.22.10">
    <property type="entry name" value="Head domain of nucleotide exchange factor GrpE"/>
    <property type="match status" value="1"/>
</dbReference>
<feature type="compositionally biased region" description="Acidic residues" evidence="1">
    <location>
        <begin position="12"/>
        <end position="24"/>
    </location>
</feature>
<reference evidence="3" key="1">
    <citation type="journal article" date="2019" name="Int. J. Syst. Evol. Microbiol.">
        <title>The Global Catalogue of Microorganisms (GCM) 10K type strain sequencing project: providing services to taxonomists for standard genome sequencing and annotation.</title>
        <authorList>
            <consortium name="The Broad Institute Genomics Platform"/>
            <consortium name="The Broad Institute Genome Sequencing Center for Infectious Disease"/>
            <person name="Wu L."/>
            <person name="Ma J."/>
        </authorList>
    </citation>
    <scope>NUCLEOTIDE SEQUENCE [LARGE SCALE GENOMIC DNA]</scope>
    <source>
        <strain evidence="3">CCUG 50347</strain>
    </source>
</reference>
<name>A0ABV9R9W6_9PSEU</name>
<dbReference type="RefSeq" id="WP_274190290.1">
    <property type="nucleotide sequence ID" value="NZ_BAABHN010000002.1"/>
</dbReference>
<comment type="caution">
    <text evidence="2">The sequence shown here is derived from an EMBL/GenBank/DDBJ whole genome shotgun (WGS) entry which is preliminary data.</text>
</comment>
<dbReference type="EMBL" id="JBHSIM010000002">
    <property type="protein sequence ID" value="MFC4830958.1"/>
    <property type="molecule type" value="Genomic_DNA"/>
</dbReference>
<dbReference type="Proteomes" id="UP001595909">
    <property type="component" value="Unassembled WGS sequence"/>
</dbReference>
<sequence length="219" mass="23683">MGDDGRPLQDEPVQDEPVQDEPVQDEPAPAPGPETVPDPDVLHRVLARLDDLDRRLGAEQERAHAREEVIAHQRAELDALRDERRGRHLRPLVVGLAKLRAELLDDAAADPAGDASPSRHRDTLAYYADSIASVLEGCGCEPVTVAVGDVFDAAAHRVRRPVATGPESHGRVVAVLSEGWLERDSGRVLAPAGVVVGRHEPVRNTQDGDTQDQEAAHHA</sequence>
<feature type="region of interest" description="Disordered" evidence="1">
    <location>
        <begin position="1"/>
        <end position="41"/>
    </location>
</feature>
<proteinExistence type="predicted"/>
<keyword evidence="3" id="KW-1185">Reference proteome</keyword>
<protein>
    <recommendedName>
        <fullName evidence="4">Nucleotide exchange factor GrpE</fullName>
    </recommendedName>
</protein>
<gene>
    <name evidence="2" type="ORF">ACFPEL_00930</name>
</gene>
<accession>A0ABV9R9W6</accession>
<dbReference type="InterPro" id="IPR009012">
    <property type="entry name" value="GrpE_head"/>
</dbReference>